<dbReference type="AlphaFoldDB" id="A0A1A0QTU2"/>
<evidence type="ECO:0000256" key="1">
    <source>
        <dbReference type="SAM" id="MobiDB-lite"/>
    </source>
</evidence>
<feature type="compositionally biased region" description="Polar residues" evidence="1">
    <location>
        <begin position="1"/>
        <end position="21"/>
    </location>
</feature>
<organism evidence="2 3">
    <name type="scientific">Mycolicibacterium peregrinum</name>
    <name type="common">Mycobacterium peregrinum</name>
    <dbReference type="NCBI Taxonomy" id="43304"/>
    <lineage>
        <taxon>Bacteria</taxon>
        <taxon>Bacillati</taxon>
        <taxon>Actinomycetota</taxon>
        <taxon>Actinomycetes</taxon>
        <taxon>Mycobacteriales</taxon>
        <taxon>Mycobacteriaceae</taxon>
        <taxon>Mycolicibacterium</taxon>
    </lineage>
</organism>
<dbReference type="Proteomes" id="UP000093902">
    <property type="component" value="Unassembled WGS sequence"/>
</dbReference>
<name>A0A1A0QTU2_MYCPR</name>
<evidence type="ECO:0000313" key="3">
    <source>
        <dbReference type="Proteomes" id="UP000093902"/>
    </source>
</evidence>
<evidence type="ECO:0000313" key="2">
    <source>
        <dbReference type="EMBL" id="OBB25328.1"/>
    </source>
</evidence>
<comment type="caution">
    <text evidence="2">The sequence shown here is derived from an EMBL/GenBank/DDBJ whole genome shotgun (WGS) entry which is preliminary data.</text>
</comment>
<gene>
    <name evidence="2" type="ORF">A5792_28465</name>
</gene>
<sequence>MTASGISPSIANIGGTTSATPSGPFCMPTGNAVWTKTMDIARNHPPISHQENPQRGTRTSSRTRLRYRSIHSRTPHAELTKLSASATENSVSIAVRSGAATVPVTTMPASGIENVSSMKDALTTPIR</sequence>
<protein>
    <submittedName>
        <fullName evidence="2">Uncharacterized protein</fullName>
    </submittedName>
</protein>
<feature type="compositionally biased region" description="Basic residues" evidence="1">
    <location>
        <begin position="61"/>
        <end position="74"/>
    </location>
</feature>
<proteinExistence type="predicted"/>
<feature type="region of interest" description="Disordered" evidence="1">
    <location>
        <begin position="1"/>
        <end position="85"/>
    </location>
</feature>
<dbReference type="EMBL" id="LZSO01000037">
    <property type="protein sequence ID" value="OBB25328.1"/>
    <property type="molecule type" value="Genomic_DNA"/>
</dbReference>
<accession>A0A1A0QTU2</accession>
<reference evidence="3" key="1">
    <citation type="submission" date="2016-06" db="EMBL/GenBank/DDBJ databases">
        <authorList>
            <person name="Sutton G."/>
            <person name="Brinkac L."/>
            <person name="Sanka R."/>
            <person name="Adams M."/>
            <person name="Lau E."/>
            <person name="Mehaffy C."/>
            <person name="Tameris M."/>
            <person name="Hatherill M."/>
            <person name="Hanekom W."/>
            <person name="Mahomed H."/>
            <person name="Mcshane H."/>
        </authorList>
    </citation>
    <scope>NUCLEOTIDE SEQUENCE [LARGE SCALE GENOMIC DNA]</scope>
    <source>
        <strain evidence="3">852002-51209_SCH5440388</strain>
    </source>
</reference>